<evidence type="ECO:0000313" key="3">
    <source>
        <dbReference type="Proteomes" id="UP000069771"/>
    </source>
</evidence>
<reference evidence="2 3" key="1">
    <citation type="journal article" date="2016" name="Gut Pathog.">
        <title>Whole genome sequencing of "Faecalibaculum rodentium" ALO17, isolated from C57BL/6J laboratory mouse feces.</title>
        <authorList>
            <person name="Lim S."/>
            <person name="Chang D.H."/>
            <person name="Ahn S."/>
            <person name="Kim B.C."/>
        </authorList>
    </citation>
    <scope>NUCLEOTIDE SEQUENCE [LARGE SCALE GENOMIC DNA]</scope>
    <source>
        <strain evidence="2 3">Alo17</strain>
    </source>
</reference>
<dbReference type="EMBL" id="CP011391">
    <property type="protein sequence ID" value="AMK53732.1"/>
    <property type="molecule type" value="Genomic_DNA"/>
</dbReference>
<feature type="compositionally biased region" description="Polar residues" evidence="1">
    <location>
        <begin position="29"/>
        <end position="45"/>
    </location>
</feature>
<evidence type="ECO:0000313" key="2">
    <source>
        <dbReference type="EMBL" id="AMK53732.1"/>
    </source>
</evidence>
<organism evidence="2 3">
    <name type="scientific">Faecalibaculum rodentium</name>
    <dbReference type="NCBI Taxonomy" id="1702221"/>
    <lineage>
        <taxon>Bacteria</taxon>
        <taxon>Bacillati</taxon>
        <taxon>Bacillota</taxon>
        <taxon>Erysipelotrichia</taxon>
        <taxon>Erysipelotrichales</taxon>
        <taxon>Erysipelotrichaceae</taxon>
        <taxon>Faecalibaculum</taxon>
    </lineage>
</organism>
<proteinExistence type="predicted"/>
<feature type="region of interest" description="Disordered" evidence="1">
    <location>
        <begin position="29"/>
        <end position="60"/>
    </location>
</feature>
<sequence length="60" mass="6557">MLCLLSGRQIPAGFRTAPATRPLYLNQQPRTAANDDGTVTFTNRSHLPEDDVRQKSTASA</sequence>
<keyword evidence="3" id="KW-1185">Reference proteome</keyword>
<evidence type="ECO:0000256" key="1">
    <source>
        <dbReference type="SAM" id="MobiDB-lite"/>
    </source>
</evidence>
<dbReference type="AlphaFoldDB" id="A0A140DSV5"/>
<name>A0A140DSV5_9FIRM</name>
<protein>
    <submittedName>
        <fullName evidence="2">Uncharacterized protein</fullName>
    </submittedName>
</protein>
<dbReference type="KEGG" id="fro:AALO17_05980"/>
<accession>A0A140DSV5</accession>
<gene>
    <name evidence="2" type="ORF">AALO17_05980</name>
</gene>
<dbReference type="Proteomes" id="UP000069771">
    <property type="component" value="Chromosome"/>
</dbReference>